<organism evidence="3 4">
    <name type="scientific">Candidatus Falkowbacteria bacterium RIFOXYC2_FULL_48_21</name>
    <dbReference type="NCBI Taxonomy" id="1798005"/>
    <lineage>
        <taxon>Bacteria</taxon>
        <taxon>Candidatus Falkowiibacteriota</taxon>
    </lineage>
</organism>
<dbReference type="EMBL" id="MFGM01000046">
    <property type="protein sequence ID" value="OGF35644.1"/>
    <property type="molecule type" value="Genomic_DNA"/>
</dbReference>
<evidence type="ECO:0000259" key="1">
    <source>
        <dbReference type="Pfam" id="PF00534"/>
    </source>
</evidence>
<dbReference type="Pfam" id="PF13439">
    <property type="entry name" value="Glyco_transf_4"/>
    <property type="match status" value="1"/>
</dbReference>
<evidence type="ECO:0008006" key="5">
    <source>
        <dbReference type="Google" id="ProtNLM"/>
    </source>
</evidence>
<dbReference type="PANTHER" id="PTHR45947:SF13">
    <property type="entry name" value="TRANSFERASE"/>
    <property type="match status" value="1"/>
</dbReference>
<protein>
    <recommendedName>
        <fullName evidence="5">Group 1 glycosyl transferase</fullName>
    </recommendedName>
</protein>
<dbReference type="Proteomes" id="UP000178656">
    <property type="component" value="Unassembled WGS sequence"/>
</dbReference>
<dbReference type="PANTHER" id="PTHR45947">
    <property type="entry name" value="SULFOQUINOVOSYL TRANSFERASE SQD2"/>
    <property type="match status" value="1"/>
</dbReference>
<proteinExistence type="predicted"/>
<comment type="caution">
    <text evidence="3">The sequence shown here is derived from an EMBL/GenBank/DDBJ whole genome shotgun (WGS) entry which is preliminary data.</text>
</comment>
<gene>
    <name evidence="3" type="ORF">A2482_00050</name>
</gene>
<sequence>MKVLLVNKFHYLKGGSEKVYFDTKELLEQNGHQVVCFSMDHEKNEACADDQYFVSNVDFGSHEGWFKKAMRFIYNKEAAEKLEILLEQEKPDIAHLHNISHQLTPSILKPLRKHGIPIVQTLHDYQVICPNYRLYTEGAVCERCRKHKYYNCVLHKCVQNSRAASYLAALELKMQWLFRFYKEKVDLFISPSAFLKNKLVEWGMKRPIEVVSNFVDTEKLQPAYMPGNYLICVSRLSEEKGVLTLLEAMQKLPDIQLKLVGDGPQKVKVEKFIKQRKLENVQYLGEKRGLEVQYLIRGARFLVLPSEWYENYPMIALEAMALGKPVLAADIGGIPEIVVENATGWLFKSGNAKDLREKIQIHFNDAETIERLGRGARARVEQINCSKAYYEKLMGCYGRVLPEDKIVGLG</sequence>
<dbReference type="Gene3D" id="3.40.50.2000">
    <property type="entry name" value="Glycogen Phosphorylase B"/>
    <property type="match status" value="2"/>
</dbReference>
<feature type="domain" description="Glycosyltransferase subfamily 4-like N-terminal" evidence="2">
    <location>
        <begin position="14"/>
        <end position="219"/>
    </location>
</feature>
<dbReference type="InterPro" id="IPR028098">
    <property type="entry name" value="Glyco_trans_4-like_N"/>
</dbReference>
<evidence type="ECO:0000313" key="3">
    <source>
        <dbReference type="EMBL" id="OGF35644.1"/>
    </source>
</evidence>
<dbReference type="InterPro" id="IPR001296">
    <property type="entry name" value="Glyco_trans_1"/>
</dbReference>
<accession>A0A1F5T9M0</accession>
<evidence type="ECO:0000313" key="4">
    <source>
        <dbReference type="Proteomes" id="UP000178656"/>
    </source>
</evidence>
<dbReference type="InterPro" id="IPR050194">
    <property type="entry name" value="Glycosyltransferase_grp1"/>
</dbReference>
<evidence type="ECO:0000259" key="2">
    <source>
        <dbReference type="Pfam" id="PF13439"/>
    </source>
</evidence>
<dbReference type="CDD" id="cd03801">
    <property type="entry name" value="GT4_PimA-like"/>
    <property type="match status" value="1"/>
</dbReference>
<dbReference type="Pfam" id="PF00534">
    <property type="entry name" value="Glycos_transf_1"/>
    <property type="match status" value="1"/>
</dbReference>
<dbReference type="SUPFAM" id="SSF53756">
    <property type="entry name" value="UDP-Glycosyltransferase/glycogen phosphorylase"/>
    <property type="match status" value="1"/>
</dbReference>
<name>A0A1F5T9M0_9BACT</name>
<feature type="domain" description="Glycosyl transferase family 1" evidence="1">
    <location>
        <begin position="226"/>
        <end position="378"/>
    </location>
</feature>
<dbReference type="AlphaFoldDB" id="A0A1F5T9M0"/>
<reference evidence="3 4" key="1">
    <citation type="journal article" date="2016" name="Nat. Commun.">
        <title>Thousands of microbial genomes shed light on interconnected biogeochemical processes in an aquifer system.</title>
        <authorList>
            <person name="Anantharaman K."/>
            <person name="Brown C.T."/>
            <person name="Hug L.A."/>
            <person name="Sharon I."/>
            <person name="Castelle C.J."/>
            <person name="Probst A.J."/>
            <person name="Thomas B.C."/>
            <person name="Singh A."/>
            <person name="Wilkins M.J."/>
            <person name="Karaoz U."/>
            <person name="Brodie E.L."/>
            <person name="Williams K.H."/>
            <person name="Hubbard S.S."/>
            <person name="Banfield J.F."/>
        </authorList>
    </citation>
    <scope>NUCLEOTIDE SEQUENCE [LARGE SCALE GENOMIC DNA]</scope>
</reference>
<dbReference type="GO" id="GO:0016757">
    <property type="term" value="F:glycosyltransferase activity"/>
    <property type="evidence" value="ECO:0007669"/>
    <property type="project" value="InterPro"/>
</dbReference>